<dbReference type="Pfam" id="PF14678">
    <property type="entry name" value="FANCI_S4"/>
    <property type="match status" value="1"/>
</dbReference>
<reference evidence="8" key="1">
    <citation type="submission" date="2025-08" db="UniProtKB">
        <authorList>
            <consortium name="RefSeq"/>
        </authorList>
    </citation>
    <scope>IDENTIFICATION</scope>
    <source>
        <tissue evidence="8">Whole body</tissue>
    </source>
</reference>
<evidence type="ECO:0000259" key="6">
    <source>
        <dbReference type="Pfam" id="PF14680"/>
    </source>
</evidence>
<dbReference type="GO" id="GO:0006281">
    <property type="term" value="P:DNA repair"/>
    <property type="evidence" value="ECO:0007669"/>
    <property type="project" value="InterPro"/>
</dbReference>
<evidence type="ECO:0000259" key="5">
    <source>
        <dbReference type="Pfam" id="PF14679"/>
    </source>
</evidence>
<dbReference type="Pfam" id="PF14675">
    <property type="entry name" value="FANCI_S1"/>
    <property type="match status" value="1"/>
</dbReference>
<proteinExistence type="predicted"/>
<evidence type="ECO:0000259" key="3">
    <source>
        <dbReference type="Pfam" id="PF14676"/>
    </source>
</evidence>
<dbReference type="Proteomes" id="UP000694846">
    <property type="component" value="Unplaced"/>
</dbReference>
<dbReference type="InterPro" id="IPR029310">
    <property type="entry name" value="FANCI_HD1"/>
</dbReference>
<feature type="domain" description="FANCI solenoid 2" evidence="3">
    <location>
        <begin position="381"/>
        <end position="528"/>
    </location>
</feature>
<dbReference type="PANTHER" id="PTHR21818:SF0">
    <property type="entry name" value="FANCONI ANEMIA GROUP I PROTEIN"/>
    <property type="match status" value="1"/>
</dbReference>
<feature type="domain" description="FANCI helical" evidence="6">
    <location>
        <begin position="576"/>
        <end position="781"/>
    </location>
</feature>
<organism evidence="7 8">
    <name type="scientific">Sipha flava</name>
    <name type="common">yellow sugarcane aphid</name>
    <dbReference type="NCBI Taxonomy" id="143950"/>
    <lineage>
        <taxon>Eukaryota</taxon>
        <taxon>Metazoa</taxon>
        <taxon>Ecdysozoa</taxon>
        <taxon>Arthropoda</taxon>
        <taxon>Hexapoda</taxon>
        <taxon>Insecta</taxon>
        <taxon>Pterygota</taxon>
        <taxon>Neoptera</taxon>
        <taxon>Paraneoptera</taxon>
        <taxon>Hemiptera</taxon>
        <taxon>Sternorrhyncha</taxon>
        <taxon>Aphidomorpha</taxon>
        <taxon>Aphidoidea</taxon>
        <taxon>Aphididae</taxon>
        <taxon>Sipha</taxon>
    </lineage>
</organism>
<dbReference type="InterPro" id="IPR029308">
    <property type="entry name" value="FANCI_S1"/>
</dbReference>
<dbReference type="RefSeq" id="XP_025414519.1">
    <property type="nucleotide sequence ID" value="XM_025558734.1"/>
</dbReference>
<dbReference type="PANTHER" id="PTHR21818">
    <property type="entry name" value="BC025462 PROTEIN"/>
    <property type="match status" value="1"/>
</dbReference>
<feature type="domain" description="FANCI solenoid 1" evidence="2">
    <location>
        <begin position="72"/>
        <end position="284"/>
    </location>
</feature>
<evidence type="ECO:0000259" key="4">
    <source>
        <dbReference type="Pfam" id="PF14678"/>
    </source>
</evidence>
<feature type="domain" description="FANCI helical" evidence="5">
    <location>
        <begin position="292"/>
        <end position="356"/>
    </location>
</feature>
<dbReference type="InterPro" id="IPR029312">
    <property type="entry name" value="FANCI_HD2"/>
</dbReference>
<dbReference type="Pfam" id="PF14679">
    <property type="entry name" value="FANCI_HD1"/>
    <property type="match status" value="1"/>
</dbReference>
<accession>A0A8B8FU77</accession>
<sequence>MSGDQIKSLVDLANKRLNSSEDFEEFQSFVSEVLDLDTIYALIDEKIDHEDGPKVLEYVLVGLSVKPDAQKVVEKVYEYVLNAINTTEIPEKLKVRLIGRLSLELNKLSTEQLIKFINMCKKDIENANENCMQSWKELIPQILKIVSEVKLLSTEGVEMSGAEYKEMIITDICRNKMQTNITVALALMFGRTPLTDKEHELVIKTLCSNVGQMKPQEIPPLVQQILHFCSSGDFLNLFCTLQKYFDEKSLVEDESNAFEIEVTEKKDLLEAKSTVLFLLEDFAKVHSSFVSDITKYIKNSIGAPNMVFGPFMLSFLLTMSCCGPYETIVIGLIKKLVVQSLSEDENIKRSFWLKINYTDIYNVYVQFQVFIKSEISSYEKVFKGLVNLGLSLLGSTSSVFKKNVEITNKIHQLGLFIIVSLVQKRSFITGSVLRKLTDYITSNPTSSQYLECLHKLCKNQKVAVIENNTELLRLFKDIPVGMTDKVTCAVMPVLKISTYLRDNVIMILRKELLSKDYKLRHCAVLGFIEILCSVRVNNFNALSQKTNSQDSWPGLFTQVILDRDSVDIHSTVDPEDSSDNNKTICLEILDILKICFFQKSEIKQTLYRGLAKVTSPNNELCVCINSLLLDHLSIWCNRRVADNKQSLKFDKSIVLGKDNKHIVNEPLEELILLAQHVVIKNMSFEDTEGYNNTDQLKKLLDELVNFYCECNTDEIKVNDSDSLLDIISNVADYSDIIKQIVCVYQAFIVYIVNSWSNPNQDKECYEKLQKLFSKYNHIVEAVLASDKTNKKKDKGNKKNKTEVTGTSKFTEPAIQLDFDVLYKFLSLLVEDVDWNSESTVSPLKHNVRLWEFVLKLVQTYLIEIKISLTRDVKPLNLYENLCKLNKLLYDYFLVDVCEKMKFSQTIVELGLECYLEIIKLVSSYYKKINKFLLDSNQGDMSDELEETFNVLRNIRFHLDKVLEMNQVDTINDDDDDDENKTKFEKIECHLIRCVSVICHSVKSNNDAKMKTVLVWLSSVAEKYSFSNLNNSKEFVTLLLDMHAAYQEDPIMLATLVKNLCSSFGQISKSHKINESQLTPLRIITTWNRASMCPVLCQHLCNELNYVLLCLSRIKAELQASQRKIKTICQDRLKAREKAICHRIVLVILITISFTKAVIPLGQCTEAVFNLLYQVYHTINIVAKHFLARSTYQEPVYKQALLGKLSEVVNNQLSPNVSKFIMFVEHDRPLTDKEKKSTQLKNQTRRQASYIPRVVTELELFVNQITKLGKKCKDQNLINNLKLTSSRDFRLNIQKVQDMISKQNESDESDVETTNHDTSNESQENNQPPKKKRRSGSNDRSVGSPVY</sequence>
<evidence type="ECO:0000259" key="2">
    <source>
        <dbReference type="Pfam" id="PF14675"/>
    </source>
</evidence>
<dbReference type="Pfam" id="PF14680">
    <property type="entry name" value="FANCI_HD2"/>
    <property type="match status" value="1"/>
</dbReference>
<dbReference type="InterPro" id="IPR029314">
    <property type="entry name" value="FANCI_S4"/>
</dbReference>
<dbReference type="InterPro" id="IPR029315">
    <property type="entry name" value="FANCI_S2"/>
</dbReference>
<dbReference type="GeneID" id="112686460"/>
<dbReference type="Pfam" id="PF14676">
    <property type="entry name" value="FANCI_S2"/>
    <property type="match status" value="1"/>
</dbReference>
<dbReference type="OrthoDB" id="195089at2759"/>
<name>A0A8B8FU77_9HEMI</name>
<evidence type="ECO:0000256" key="1">
    <source>
        <dbReference type="SAM" id="MobiDB-lite"/>
    </source>
</evidence>
<evidence type="ECO:0000313" key="7">
    <source>
        <dbReference type="Proteomes" id="UP000694846"/>
    </source>
</evidence>
<dbReference type="InterPro" id="IPR026171">
    <property type="entry name" value="FANCI"/>
</dbReference>
<gene>
    <name evidence="8" type="primary">LOC112686460</name>
</gene>
<dbReference type="GO" id="GO:0070182">
    <property type="term" value="F:DNA polymerase binding"/>
    <property type="evidence" value="ECO:0007669"/>
    <property type="project" value="TreeGrafter"/>
</dbReference>
<feature type="domain" description="FANCI solenoid 4" evidence="4">
    <location>
        <begin position="1052"/>
        <end position="1296"/>
    </location>
</feature>
<evidence type="ECO:0000313" key="8">
    <source>
        <dbReference type="RefSeq" id="XP_025414519.1"/>
    </source>
</evidence>
<keyword evidence="7" id="KW-1185">Reference proteome</keyword>
<protein>
    <submittedName>
        <fullName evidence="8">Fanconi anemia group I protein-like</fullName>
    </submittedName>
</protein>
<feature type="region of interest" description="Disordered" evidence="1">
    <location>
        <begin position="1299"/>
        <end position="1346"/>
    </location>
</feature>